<evidence type="ECO:0000313" key="1">
    <source>
        <dbReference type="EMBL" id="KZP14923.1"/>
    </source>
</evidence>
<gene>
    <name evidence="1" type="ORF">FIBSPDRAFT_867723</name>
</gene>
<protein>
    <submittedName>
        <fullName evidence="1">Uncharacterized protein</fullName>
    </submittedName>
</protein>
<sequence length="55" mass="6562">MRSNWPRRSSYLEIEDDNENSAADVRFIRYSNIYSDTYFGPEWCRPQLVGRAICI</sequence>
<organism evidence="1 2">
    <name type="scientific">Athelia psychrophila</name>
    <dbReference type="NCBI Taxonomy" id="1759441"/>
    <lineage>
        <taxon>Eukaryota</taxon>
        <taxon>Fungi</taxon>
        <taxon>Dikarya</taxon>
        <taxon>Basidiomycota</taxon>
        <taxon>Agaricomycotina</taxon>
        <taxon>Agaricomycetes</taxon>
        <taxon>Agaricomycetidae</taxon>
        <taxon>Atheliales</taxon>
        <taxon>Atheliaceae</taxon>
        <taxon>Athelia</taxon>
    </lineage>
</organism>
<reference evidence="1 2" key="1">
    <citation type="journal article" date="2016" name="Mol. Biol. Evol.">
        <title>Comparative Genomics of Early-Diverging Mushroom-Forming Fungi Provides Insights into the Origins of Lignocellulose Decay Capabilities.</title>
        <authorList>
            <person name="Nagy L.G."/>
            <person name="Riley R."/>
            <person name="Tritt A."/>
            <person name="Adam C."/>
            <person name="Daum C."/>
            <person name="Floudas D."/>
            <person name="Sun H."/>
            <person name="Yadav J.S."/>
            <person name="Pangilinan J."/>
            <person name="Larsson K.H."/>
            <person name="Matsuura K."/>
            <person name="Barry K."/>
            <person name="Labutti K."/>
            <person name="Kuo R."/>
            <person name="Ohm R.A."/>
            <person name="Bhattacharya S.S."/>
            <person name="Shirouzu T."/>
            <person name="Yoshinaga Y."/>
            <person name="Martin F.M."/>
            <person name="Grigoriev I.V."/>
            <person name="Hibbett D.S."/>
        </authorList>
    </citation>
    <scope>NUCLEOTIDE SEQUENCE [LARGE SCALE GENOMIC DNA]</scope>
    <source>
        <strain evidence="1 2">CBS 109695</strain>
    </source>
</reference>
<evidence type="ECO:0000313" key="2">
    <source>
        <dbReference type="Proteomes" id="UP000076532"/>
    </source>
</evidence>
<accession>A0A166DP42</accession>
<dbReference type="AlphaFoldDB" id="A0A166DP42"/>
<keyword evidence="2" id="KW-1185">Reference proteome</keyword>
<dbReference type="Proteomes" id="UP000076532">
    <property type="component" value="Unassembled WGS sequence"/>
</dbReference>
<name>A0A166DP42_9AGAM</name>
<dbReference type="EMBL" id="KV417610">
    <property type="protein sequence ID" value="KZP14923.1"/>
    <property type="molecule type" value="Genomic_DNA"/>
</dbReference>
<proteinExistence type="predicted"/>